<organism evidence="5 6">
    <name type="scientific">Hypsibius exemplaris</name>
    <name type="common">Freshwater tardigrade</name>
    <dbReference type="NCBI Taxonomy" id="2072580"/>
    <lineage>
        <taxon>Eukaryota</taxon>
        <taxon>Metazoa</taxon>
        <taxon>Ecdysozoa</taxon>
        <taxon>Tardigrada</taxon>
        <taxon>Eutardigrada</taxon>
        <taxon>Parachela</taxon>
        <taxon>Hypsibioidea</taxon>
        <taxon>Hypsibiidae</taxon>
        <taxon>Hypsibius</taxon>
    </lineage>
</organism>
<evidence type="ECO:0000256" key="1">
    <source>
        <dbReference type="ARBA" id="ARBA00022737"/>
    </source>
</evidence>
<feature type="coiled-coil region" evidence="3">
    <location>
        <begin position="884"/>
        <end position="918"/>
    </location>
</feature>
<feature type="coiled-coil region" evidence="3">
    <location>
        <begin position="560"/>
        <end position="622"/>
    </location>
</feature>
<dbReference type="AlphaFoldDB" id="A0A1W0WR86"/>
<dbReference type="EMBL" id="MTYJ01000058">
    <property type="protein sequence ID" value="OQV17677.1"/>
    <property type="molecule type" value="Genomic_DNA"/>
</dbReference>
<proteinExistence type="predicted"/>
<dbReference type="PROSITE" id="PS50302">
    <property type="entry name" value="PUM"/>
    <property type="match status" value="1"/>
</dbReference>
<comment type="caution">
    <text evidence="5">The sequence shown here is derived from an EMBL/GenBank/DDBJ whole genome shotgun (WGS) entry which is preliminary data.</text>
</comment>
<evidence type="ECO:0000256" key="2">
    <source>
        <dbReference type="PROSITE-ProRule" id="PRU00317"/>
    </source>
</evidence>
<reference evidence="6" key="1">
    <citation type="submission" date="2017-01" db="EMBL/GenBank/DDBJ databases">
        <title>Comparative genomics of anhydrobiosis in the tardigrade Hypsibius dujardini.</title>
        <authorList>
            <person name="Yoshida Y."/>
            <person name="Koutsovoulos G."/>
            <person name="Laetsch D."/>
            <person name="Stevens L."/>
            <person name="Kumar S."/>
            <person name="Horikawa D."/>
            <person name="Ishino K."/>
            <person name="Komine S."/>
            <person name="Tomita M."/>
            <person name="Blaxter M."/>
            <person name="Arakawa K."/>
        </authorList>
    </citation>
    <scope>NUCLEOTIDE SEQUENCE [LARGE SCALE GENOMIC DNA]</scope>
    <source>
        <strain evidence="6">Z151</strain>
    </source>
</reference>
<feature type="region of interest" description="Disordered" evidence="4">
    <location>
        <begin position="1"/>
        <end position="26"/>
    </location>
</feature>
<keyword evidence="6" id="KW-1185">Reference proteome</keyword>
<evidence type="ECO:0000256" key="4">
    <source>
        <dbReference type="SAM" id="MobiDB-lite"/>
    </source>
</evidence>
<feature type="region of interest" description="Disordered" evidence="4">
    <location>
        <begin position="850"/>
        <end position="871"/>
    </location>
</feature>
<feature type="compositionally biased region" description="Acidic residues" evidence="4">
    <location>
        <begin position="1"/>
        <end position="12"/>
    </location>
</feature>
<dbReference type="GO" id="GO:0003723">
    <property type="term" value="F:RNA binding"/>
    <property type="evidence" value="ECO:0007669"/>
    <property type="project" value="InterPro"/>
</dbReference>
<evidence type="ECO:0000313" key="5">
    <source>
        <dbReference type="EMBL" id="OQV17677.1"/>
    </source>
</evidence>
<keyword evidence="1" id="KW-0677">Repeat</keyword>
<keyword evidence="3" id="KW-0175">Coiled coil</keyword>
<dbReference type="Proteomes" id="UP000192578">
    <property type="component" value="Unassembled WGS sequence"/>
</dbReference>
<dbReference type="InterPro" id="IPR001313">
    <property type="entry name" value="Pumilio_RNA-bd_rpt"/>
</dbReference>
<evidence type="ECO:0000313" key="6">
    <source>
        <dbReference type="Proteomes" id="UP000192578"/>
    </source>
</evidence>
<feature type="coiled-coil region" evidence="3">
    <location>
        <begin position="658"/>
        <end position="738"/>
    </location>
</feature>
<evidence type="ECO:0000256" key="3">
    <source>
        <dbReference type="SAM" id="Coils"/>
    </source>
</evidence>
<feature type="coiled-coil region" evidence="3">
    <location>
        <begin position="100"/>
        <end position="155"/>
    </location>
</feature>
<protein>
    <submittedName>
        <fullName evidence="5">Uncharacterized protein</fullName>
    </submittedName>
</protein>
<feature type="coiled-coil region" evidence="3">
    <location>
        <begin position="311"/>
        <end position="408"/>
    </location>
</feature>
<name>A0A1W0WR86_HYPEX</name>
<sequence length="1272" mass="144190">MEEEDIPESDSYVEEHSSPPVDGDVTRQRLLIQNFIEEETEKDRESRALDEKYARNFVKLLAAEAEVFSDEEADETKTQSSPDTIINLLRAKTEERTKQLNDARKDLWTVTIQCEELEENFNQVHSELREKVQDLNSSTEKVHELQAKIADLEEQLQTGAAGGLCISGGSGDGFQDSQTASSEDHSKMIEYVRTLETDLSQKEWSIRAAGDEIRSLRFVMEETNYCKANLEQELIAKSDLLNKSDYGAHVLRSLLDYADQQRKQLEESLVNQTVKMLGLREQLEECGRCTQHMEQEAAKKDECLLQTSEELQRVMIELEEWKLALREAQGNMSQKETVLQERIINQLDMAEELKRAIAETAEIRSSLEECRATMKQLENQLLGKDTQCQQATDDAARLSHELQRERSQTLCLKAEVTSVTAELERVTAKHQAVQLELATVKGEKWDIASQLDNAKNLLTKVEEESELLRVELKKTENNKTALEKDLTDVFDQTRQINHEKVFLRSQLERERKYNSEMEEQLEASAKKGATEISELNTSIGKLQETIQLQAETIADRDQQLTRLTRLVSDLQDANEQLKENACDQLQELTEAEEIISLLREDMDALRQAHKSLEQDLTKTQRESEDLHAIITSHQDANCHLVSQKAALEDRISTLVLERTACETELQSLRQTVDDLERSRQDNQERFIALQEDLSHNEARIADGDQMMQALRDETENVIENLQAQLNKSQAERFQAENDIAFFRSKIADFETDKEAAQATAHADLQTSRKANEMLHVCLEKLTSRAEQLQSELEKATNVRQTMEKELGEVNLQLETLNAMLENAVSEDGGSLADSSPSQLSESQYGQPLLNQADDQIPSDKDEPPSLGSGDTEQVTLFNTIAESKSLLEKQLQEKKRECELAQAEIAALRSNNSCLEMRQSDIATNVGTQHEALMAAAVELAAVRECLREDLLEVQESSRKAASDQERLLNEIRQDLGELSTGLLRKNFGPSSEQEQSFRIMVQKLTDFTNVAVHTITNEAEKSSSRFRKLLRRNVQVTDAIIQKVDQLEHSTIAFELLAFGAQNYTEMTKELKKVLRSLDDGSRQTSTAIAATMPVRRIHTNLEKHLRQLHDFLDLIRHSPEVANGHADNLNTKLPLQGKRKKEPERDSCSASNLTSPSSHGDATDEDPRKIDIGLVRERLVRANEELKQWRFLAGRRRSSLLQPTQRAPSTRVKHSGTTAALSKETTKCLRKALVDGCTCALGENESQRGITLPVSEKNKEEKYFPSQFVL</sequence>
<feature type="region of interest" description="Disordered" evidence="4">
    <location>
        <begin position="1124"/>
        <end position="1171"/>
    </location>
</feature>
<feature type="compositionally biased region" description="Polar residues" evidence="4">
    <location>
        <begin position="1150"/>
        <end position="1162"/>
    </location>
</feature>
<feature type="coiled-coil region" evidence="3">
    <location>
        <begin position="451"/>
        <end position="527"/>
    </location>
</feature>
<feature type="repeat" description="Pumilio" evidence="2">
    <location>
        <begin position="233"/>
        <end position="271"/>
    </location>
</feature>
<accession>A0A1W0WR86</accession>
<gene>
    <name evidence="5" type="ORF">BV898_08299</name>
</gene>
<feature type="coiled-coil region" evidence="3">
    <location>
        <begin position="778"/>
        <end position="826"/>
    </location>
</feature>